<evidence type="ECO:0000256" key="2">
    <source>
        <dbReference type="ARBA" id="ARBA00023015"/>
    </source>
</evidence>
<keyword evidence="2" id="KW-0805">Transcription regulation</keyword>
<dbReference type="CDD" id="cd06171">
    <property type="entry name" value="Sigma70_r4"/>
    <property type="match status" value="1"/>
</dbReference>
<evidence type="ECO:0000313" key="9">
    <source>
        <dbReference type="Proteomes" id="UP001147653"/>
    </source>
</evidence>
<reference evidence="8" key="1">
    <citation type="submission" date="2022-10" db="EMBL/GenBank/DDBJ databases">
        <title>The WGS of Solirubrobacter phytolaccae KCTC 29190.</title>
        <authorList>
            <person name="Jiang Z."/>
        </authorList>
    </citation>
    <scope>NUCLEOTIDE SEQUENCE</scope>
    <source>
        <strain evidence="8">KCTC 29190</strain>
    </source>
</reference>
<feature type="domain" description="RNA polymerase sigma-70 region 2" evidence="6">
    <location>
        <begin position="8"/>
        <end position="72"/>
    </location>
</feature>
<dbReference type="InterPro" id="IPR007627">
    <property type="entry name" value="RNA_pol_sigma70_r2"/>
</dbReference>
<keyword evidence="9" id="KW-1185">Reference proteome</keyword>
<dbReference type="Pfam" id="PF08281">
    <property type="entry name" value="Sigma70_r4_2"/>
    <property type="match status" value="1"/>
</dbReference>
<keyword evidence="5" id="KW-0804">Transcription</keyword>
<dbReference type="EMBL" id="JAPDDP010000063">
    <property type="protein sequence ID" value="MDA0183915.1"/>
    <property type="molecule type" value="Genomic_DNA"/>
</dbReference>
<dbReference type="InterPro" id="IPR036388">
    <property type="entry name" value="WH-like_DNA-bd_sf"/>
</dbReference>
<organism evidence="8 9">
    <name type="scientific">Solirubrobacter phytolaccae</name>
    <dbReference type="NCBI Taxonomy" id="1404360"/>
    <lineage>
        <taxon>Bacteria</taxon>
        <taxon>Bacillati</taxon>
        <taxon>Actinomycetota</taxon>
        <taxon>Thermoleophilia</taxon>
        <taxon>Solirubrobacterales</taxon>
        <taxon>Solirubrobacteraceae</taxon>
        <taxon>Solirubrobacter</taxon>
    </lineage>
</organism>
<dbReference type="PANTHER" id="PTHR43133">
    <property type="entry name" value="RNA POLYMERASE ECF-TYPE SIGMA FACTO"/>
    <property type="match status" value="1"/>
</dbReference>
<protein>
    <submittedName>
        <fullName evidence="8">RNA polymerase sigma factor</fullName>
    </submittedName>
</protein>
<dbReference type="AlphaFoldDB" id="A0A9X3NFA0"/>
<evidence type="ECO:0000256" key="5">
    <source>
        <dbReference type="ARBA" id="ARBA00023163"/>
    </source>
</evidence>
<dbReference type="Pfam" id="PF04542">
    <property type="entry name" value="Sigma70_r2"/>
    <property type="match status" value="1"/>
</dbReference>
<evidence type="ECO:0000259" key="6">
    <source>
        <dbReference type="Pfam" id="PF04542"/>
    </source>
</evidence>
<accession>A0A9X3NFA0</accession>
<dbReference type="InterPro" id="IPR013324">
    <property type="entry name" value="RNA_pol_sigma_r3/r4-like"/>
</dbReference>
<dbReference type="Gene3D" id="1.10.10.10">
    <property type="entry name" value="Winged helix-like DNA-binding domain superfamily/Winged helix DNA-binding domain"/>
    <property type="match status" value="1"/>
</dbReference>
<dbReference type="PANTHER" id="PTHR43133:SF8">
    <property type="entry name" value="RNA POLYMERASE SIGMA FACTOR HI_1459-RELATED"/>
    <property type="match status" value="1"/>
</dbReference>
<comment type="caution">
    <text evidence="8">The sequence shown here is derived from an EMBL/GenBank/DDBJ whole genome shotgun (WGS) entry which is preliminary data.</text>
</comment>
<sequence>MPVDLQSLYRRERDALLAYLARRTADPELALELLAETFAQAVASRGRFRGDSDAAWLYGIAKHQLALYYRRGRVEQRALKRLGIEPPPPTPEALAEITRRAALVELRDELAVAMATLSPGTRDAVRLRVVDELSYGELAQRLGISEGAARVRVSRGLSALAVEMTS</sequence>
<evidence type="ECO:0000259" key="7">
    <source>
        <dbReference type="Pfam" id="PF08281"/>
    </source>
</evidence>
<keyword evidence="3" id="KW-0731">Sigma factor</keyword>
<dbReference type="InterPro" id="IPR039425">
    <property type="entry name" value="RNA_pol_sigma-70-like"/>
</dbReference>
<proteinExistence type="inferred from homology"/>
<feature type="domain" description="RNA polymerase sigma factor 70 region 4 type 2" evidence="7">
    <location>
        <begin position="108"/>
        <end position="160"/>
    </location>
</feature>
<dbReference type="GO" id="GO:0006352">
    <property type="term" value="P:DNA-templated transcription initiation"/>
    <property type="evidence" value="ECO:0007669"/>
    <property type="project" value="InterPro"/>
</dbReference>
<dbReference type="GO" id="GO:0003677">
    <property type="term" value="F:DNA binding"/>
    <property type="evidence" value="ECO:0007669"/>
    <property type="project" value="UniProtKB-KW"/>
</dbReference>
<dbReference type="GO" id="GO:0016987">
    <property type="term" value="F:sigma factor activity"/>
    <property type="evidence" value="ECO:0007669"/>
    <property type="project" value="UniProtKB-KW"/>
</dbReference>
<dbReference type="InterPro" id="IPR013325">
    <property type="entry name" value="RNA_pol_sigma_r2"/>
</dbReference>
<dbReference type="NCBIfam" id="TIGR02937">
    <property type="entry name" value="sigma70-ECF"/>
    <property type="match status" value="1"/>
</dbReference>
<evidence type="ECO:0000256" key="4">
    <source>
        <dbReference type="ARBA" id="ARBA00023125"/>
    </source>
</evidence>
<dbReference type="Gene3D" id="1.10.1740.10">
    <property type="match status" value="1"/>
</dbReference>
<dbReference type="Proteomes" id="UP001147653">
    <property type="component" value="Unassembled WGS sequence"/>
</dbReference>
<dbReference type="RefSeq" id="WP_270028329.1">
    <property type="nucleotide sequence ID" value="NZ_JAPDDP010000063.1"/>
</dbReference>
<evidence type="ECO:0000256" key="1">
    <source>
        <dbReference type="ARBA" id="ARBA00010641"/>
    </source>
</evidence>
<dbReference type="InterPro" id="IPR014284">
    <property type="entry name" value="RNA_pol_sigma-70_dom"/>
</dbReference>
<keyword evidence="4" id="KW-0238">DNA-binding</keyword>
<dbReference type="InterPro" id="IPR013249">
    <property type="entry name" value="RNA_pol_sigma70_r4_t2"/>
</dbReference>
<evidence type="ECO:0000256" key="3">
    <source>
        <dbReference type="ARBA" id="ARBA00023082"/>
    </source>
</evidence>
<dbReference type="SUPFAM" id="SSF88946">
    <property type="entry name" value="Sigma2 domain of RNA polymerase sigma factors"/>
    <property type="match status" value="1"/>
</dbReference>
<name>A0A9X3NFA0_9ACTN</name>
<gene>
    <name evidence="8" type="ORF">OJ997_26650</name>
</gene>
<dbReference type="SUPFAM" id="SSF88659">
    <property type="entry name" value="Sigma3 and sigma4 domains of RNA polymerase sigma factors"/>
    <property type="match status" value="1"/>
</dbReference>
<comment type="similarity">
    <text evidence="1">Belongs to the sigma-70 factor family. ECF subfamily.</text>
</comment>
<evidence type="ECO:0000313" key="8">
    <source>
        <dbReference type="EMBL" id="MDA0183915.1"/>
    </source>
</evidence>